<dbReference type="EMBL" id="ACXX02000006">
    <property type="protein sequence ID" value="EGD47767.1"/>
    <property type="molecule type" value="Genomic_DNA"/>
</dbReference>
<keyword evidence="2 6" id="KW-0678">Repressor</keyword>
<comment type="subunit">
    <text evidence="6">Homodimer; the beta-strands of each monomer intercalate to form a hydrophobic core, while the alpha-helices form wings that extend away from the core.</text>
</comment>
<keyword evidence="3 6" id="KW-1005">Bacterial flagellum biogenesis</keyword>
<dbReference type="PANTHER" id="PTHR34984:SF1">
    <property type="entry name" value="CARBON STORAGE REGULATOR"/>
    <property type="match status" value="1"/>
</dbReference>
<dbReference type="InterPro" id="IPR003751">
    <property type="entry name" value="CsrA"/>
</dbReference>
<dbReference type="Proteomes" id="UP000003860">
    <property type="component" value="Unassembled WGS sequence"/>
</dbReference>
<dbReference type="NCBIfam" id="NF002469">
    <property type="entry name" value="PRK01712.1"/>
    <property type="match status" value="1"/>
</dbReference>
<dbReference type="GO" id="GO:1902208">
    <property type="term" value="P:regulation of bacterial-type flagellum assembly"/>
    <property type="evidence" value="ECO:0007669"/>
    <property type="project" value="UniProtKB-UniRule"/>
</dbReference>
<dbReference type="Gene3D" id="2.60.40.4380">
    <property type="entry name" value="Translational regulator CsrA"/>
    <property type="match status" value="1"/>
</dbReference>
<proteinExistence type="inferred from homology"/>
<comment type="function">
    <text evidence="6">A translational regulator that binds mRNA to regulate translation initiation and/or mRNA stability. Usually binds in the 5'-UTR at or near the Shine-Dalgarno sequence preventing ribosome-binding, thus repressing translation. Its main target seems to be the major flagellin gene, while its function is anatagonized by FliW.</text>
</comment>
<dbReference type="NCBIfam" id="TIGR00202">
    <property type="entry name" value="csrA"/>
    <property type="match status" value="1"/>
</dbReference>
<dbReference type="GO" id="GO:0044781">
    <property type="term" value="P:bacterial-type flagellum organization"/>
    <property type="evidence" value="ECO:0007669"/>
    <property type="project" value="UniProtKB-KW"/>
</dbReference>
<evidence type="ECO:0000256" key="4">
    <source>
        <dbReference type="ARBA" id="ARBA00022845"/>
    </source>
</evidence>
<evidence type="ECO:0000256" key="2">
    <source>
        <dbReference type="ARBA" id="ARBA00022491"/>
    </source>
</evidence>
<name>F1TCQ0_9FIRM</name>
<protein>
    <recommendedName>
        <fullName evidence="6">Translational regulator CsrA</fullName>
    </recommendedName>
</protein>
<reference evidence="7" key="2">
    <citation type="submission" date="2011-01" db="EMBL/GenBank/DDBJ databases">
        <title>The Non-contiguous Finished genome of Clostridium papyrosolvens.</title>
        <authorList>
            <person name="Lucas S."/>
            <person name="Copeland A."/>
            <person name="Lapidus A."/>
            <person name="Cheng J.-F."/>
            <person name="Goodwin L."/>
            <person name="Pitluck S."/>
            <person name="Misra M."/>
            <person name="Chertkov O."/>
            <person name="Detter J.C."/>
            <person name="Han C."/>
            <person name="Tapia R."/>
            <person name="Land M."/>
            <person name="Hauser L."/>
            <person name="Kyrpides N."/>
            <person name="Ivanova N."/>
            <person name="Pagani I."/>
            <person name="Mouttaki H."/>
            <person name="He Z."/>
            <person name="Zhou J."/>
            <person name="Hemme C.L."/>
            <person name="Woyke T."/>
        </authorList>
    </citation>
    <scope>NUCLEOTIDE SEQUENCE [LARGE SCALE GENOMIC DNA]</scope>
    <source>
        <strain evidence="7">DSM 2782</strain>
    </source>
</reference>
<evidence type="ECO:0000256" key="6">
    <source>
        <dbReference type="HAMAP-Rule" id="MF_00167"/>
    </source>
</evidence>
<keyword evidence="4 6" id="KW-0810">Translation regulation</keyword>
<sequence>MLVLSRKKDQSLMIGNDIELTIIDIQGDQVKIGLKAPKNVSIYRKELYLEIQEENKKAAATDIIELDSILKK</sequence>
<comment type="subcellular location">
    <subcellularLocation>
        <location evidence="6">Cytoplasm</location>
    </subcellularLocation>
</comment>
<keyword evidence="8" id="KW-1185">Reference proteome</keyword>
<dbReference type="PANTHER" id="PTHR34984">
    <property type="entry name" value="CARBON STORAGE REGULATOR"/>
    <property type="match status" value="1"/>
</dbReference>
<evidence type="ECO:0000256" key="5">
    <source>
        <dbReference type="ARBA" id="ARBA00022884"/>
    </source>
</evidence>
<organism evidence="7 8">
    <name type="scientific">Ruminiclostridium papyrosolvens DSM 2782</name>
    <dbReference type="NCBI Taxonomy" id="588581"/>
    <lineage>
        <taxon>Bacteria</taxon>
        <taxon>Bacillati</taxon>
        <taxon>Bacillota</taxon>
        <taxon>Clostridia</taxon>
        <taxon>Eubacteriales</taxon>
        <taxon>Oscillospiraceae</taxon>
        <taxon>Ruminiclostridium</taxon>
    </lineage>
</organism>
<dbReference type="Pfam" id="PF02599">
    <property type="entry name" value="CsrA"/>
    <property type="match status" value="1"/>
</dbReference>
<dbReference type="STRING" id="588581.Cpap_2170"/>
<evidence type="ECO:0000256" key="1">
    <source>
        <dbReference type="ARBA" id="ARBA00022490"/>
    </source>
</evidence>
<dbReference type="FunFam" id="2.60.40.4380:FF:000002">
    <property type="entry name" value="Translational regulator CsrA"/>
    <property type="match status" value="1"/>
</dbReference>
<dbReference type="InterPro" id="IPR036107">
    <property type="entry name" value="CsrA_sf"/>
</dbReference>
<accession>F1TCQ0</accession>
<evidence type="ECO:0000313" key="8">
    <source>
        <dbReference type="Proteomes" id="UP000003860"/>
    </source>
</evidence>
<dbReference type="GO" id="GO:0005829">
    <property type="term" value="C:cytosol"/>
    <property type="evidence" value="ECO:0007669"/>
    <property type="project" value="TreeGrafter"/>
</dbReference>
<dbReference type="SUPFAM" id="SSF117130">
    <property type="entry name" value="CsrA-like"/>
    <property type="match status" value="1"/>
</dbReference>
<evidence type="ECO:0000256" key="3">
    <source>
        <dbReference type="ARBA" id="ARBA00022795"/>
    </source>
</evidence>
<comment type="caution">
    <text evidence="7">The sequence shown here is derived from an EMBL/GenBank/DDBJ whole genome shotgun (WGS) entry which is preliminary data.</text>
</comment>
<gene>
    <name evidence="6" type="primary">csrA</name>
    <name evidence="7" type="ORF">Cpap_2170</name>
</gene>
<dbReference type="eggNOG" id="COG1551">
    <property type="taxonomic scope" value="Bacteria"/>
</dbReference>
<dbReference type="GO" id="GO:0006402">
    <property type="term" value="P:mRNA catabolic process"/>
    <property type="evidence" value="ECO:0007669"/>
    <property type="project" value="InterPro"/>
</dbReference>
<dbReference type="GO" id="GO:0045947">
    <property type="term" value="P:negative regulation of translational initiation"/>
    <property type="evidence" value="ECO:0007669"/>
    <property type="project" value="UniProtKB-UniRule"/>
</dbReference>
<dbReference type="HAMAP" id="MF_00167">
    <property type="entry name" value="CsrA"/>
    <property type="match status" value="1"/>
</dbReference>
<keyword evidence="5 6" id="KW-0694">RNA-binding</keyword>
<keyword evidence="1 6" id="KW-0963">Cytoplasm</keyword>
<dbReference type="GO" id="GO:0006109">
    <property type="term" value="P:regulation of carbohydrate metabolic process"/>
    <property type="evidence" value="ECO:0007669"/>
    <property type="project" value="InterPro"/>
</dbReference>
<dbReference type="AlphaFoldDB" id="F1TCQ0"/>
<reference evidence="7" key="1">
    <citation type="submission" date="2009-07" db="EMBL/GenBank/DDBJ databases">
        <authorList>
            <consortium name="US DOE Joint Genome Institute (JGI-PGF)"/>
            <person name="Lucas S."/>
            <person name="Copeland A."/>
            <person name="Lapidus A."/>
            <person name="Glavina del Rio T."/>
            <person name="Tice H."/>
            <person name="Bruce D."/>
            <person name="Goodwin L."/>
            <person name="Pitluck S."/>
            <person name="Larimer F."/>
            <person name="Land M.L."/>
            <person name="Mouttaki H."/>
            <person name="He Z."/>
            <person name="Zhou J."/>
            <person name="Hemme C.L."/>
        </authorList>
    </citation>
    <scope>NUCLEOTIDE SEQUENCE [LARGE SCALE GENOMIC DNA]</scope>
    <source>
        <strain evidence="7">DSM 2782</strain>
    </source>
</reference>
<comment type="similarity">
    <text evidence="6">Belongs to the CsrA/RsmA family.</text>
</comment>
<dbReference type="RefSeq" id="WP_004619103.1">
    <property type="nucleotide sequence ID" value="NZ_ACXX02000006.1"/>
</dbReference>
<evidence type="ECO:0000313" key="7">
    <source>
        <dbReference type="EMBL" id="EGD47767.1"/>
    </source>
</evidence>
<dbReference type="GO" id="GO:0048027">
    <property type="term" value="F:mRNA 5'-UTR binding"/>
    <property type="evidence" value="ECO:0007669"/>
    <property type="project" value="UniProtKB-UniRule"/>
</dbReference>
<dbReference type="OrthoDB" id="9809061at2"/>